<dbReference type="Gene3D" id="3.60.120.10">
    <property type="entry name" value="Anthranilate synthase"/>
    <property type="match status" value="1"/>
</dbReference>
<comment type="caution">
    <text evidence="2">The sequence shown here is derived from an EMBL/GenBank/DDBJ whole genome shotgun (WGS) entry which is preliminary data.</text>
</comment>
<dbReference type="EC" id="5.4.4.2" evidence="2"/>
<gene>
    <name evidence="2" type="ORF">FB473_000412</name>
</gene>
<evidence type="ECO:0000313" key="3">
    <source>
        <dbReference type="Proteomes" id="UP000749311"/>
    </source>
</evidence>
<dbReference type="Proteomes" id="UP000749311">
    <property type="component" value="Unassembled WGS sequence"/>
</dbReference>
<dbReference type="EMBL" id="JAAMOZ010000001">
    <property type="protein sequence ID" value="NIH55767.1"/>
    <property type="molecule type" value="Genomic_DNA"/>
</dbReference>
<sequence>MIVNPGSSRLHAATVRIDDPGPLTDYIGPGDAAFLHGNEGFVAIGQVARFETDSMCAAEEWWAEFSGTIENESEMPGRFGTGPLAIGTFCFDPDNTRSTSLLIVPKTVIGRRGGQAWLTQIGFDRVSPEPPDRYEPPAAPGKLQFLPGSLSEQDWMANLRQVTDHIRAGEASKVVLARDVVAQADGPIDPRSTLRWLASAYGSCWNYLVDGFVGSTPEMLVRREEGLTCSRVLAGTIPRVEGVDDAQQAARLISSTKDLDEHRLAVMSVRQSLGEYLSGMHVPESPYVLTLPNVLHLATDICGISQPWLSTLALAQAAHPSAAVCGVSTDVARQLIRDLEHLDRGRFAGPVGWVDAQGDGEWAIALRCGQLDPADPTRMRLFAGVGVVERSDPWAELVETEAKMVPMKAALRGLD</sequence>
<dbReference type="RefSeq" id="WP_167164376.1">
    <property type="nucleotide sequence ID" value="NZ_BAAAOO010000017.1"/>
</dbReference>
<dbReference type="GO" id="GO:0008909">
    <property type="term" value="F:isochorismate synthase activity"/>
    <property type="evidence" value="ECO:0007669"/>
    <property type="project" value="UniProtKB-EC"/>
</dbReference>
<keyword evidence="3" id="KW-1185">Reference proteome</keyword>
<evidence type="ECO:0000313" key="2">
    <source>
        <dbReference type="EMBL" id="NIH55767.1"/>
    </source>
</evidence>
<keyword evidence="2" id="KW-0413">Isomerase</keyword>
<accession>A0ABX0SBM0</accession>
<proteinExistence type="predicted"/>
<protein>
    <submittedName>
        <fullName evidence="2">Menaquinone-specific isochorismate synthase</fullName>
        <ecNumber evidence="2">5.4.4.2</ecNumber>
    </submittedName>
</protein>
<dbReference type="PANTHER" id="PTHR42839:SF2">
    <property type="entry name" value="ISOCHORISMATE SYNTHASE ENTC"/>
    <property type="match status" value="1"/>
</dbReference>
<organism evidence="2 3">
    <name type="scientific">Brooklawnia cerclae</name>
    <dbReference type="NCBI Taxonomy" id="349934"/>
    <lineage>
        <taxon>Bacteria</taxon>
        <taxon>Bacillati</taxon>
        <taxon>Actinomycetota</taxon>
        <taxon>Actinomycetes</taxon>
        <taxon>Propionibacteriales</taxon>
        <taxon>Propionibacteriaceae</taxon>
        <taxon>Brooklawnia</taxon>
    </lineage>
</organism>
<dbReference type="PANTHER" id="PTHR42839">
    <property type="entry name" value="ISOCHORISMATE SYNTHASE ENTC"/>
    <property type="match status" value="1"/>
</dbReference>
<name>A0ABX0SBM0_9ACTN</name>
<dbReference type="Pfam" id="PF00425">
    <property type="entry name" value="Chorismate_bind"/>
    <property type="match status" value="1"/>
</dbReference>
<dbReference type="SUPFAM" id="SSF56322">
    <property type="entry name" value="ADC synthase"/>
    <property type="match status" value="1"/>
</dbReference>
<feature type="domain" description="Chorismate-utilising enzyme C-terminal" evidence="1">
    <location>
        <begin position="152"/>
        <end position="403"/>
    </location>
</feature>
<reference evidence="2 3" key="1">
    <citation type="submission" date="2020-02" db="EMBL/GenBank/DDBJ databases">
        <title>Sequencing the genomes of 1000 actinobacteria strains.</title>
        <authorList>
            <person name="Klenk H.-P."/>
        </authorList>
    </citation>
    <scope>NUCLEOTIDE SEQUENCE [LARGE SCALE GENOMIC DNA]</scope>
    <source>
        <strain evidence="2 3">DSM 19609</strain>
    </source>
</reference>
<dbReference type="InterPro" id="IPR005801">
    <property type="entry name" value="ADC_synthase"/>
</dbReference>
<evidence type="ECO:0000259" key="1">
    <source>
        <dbReference type="Pfam" id="PF00425"/>
    </source>
</evidence>
<dbReference type="InterPro" id="IPR015890">
    <property type="entry name" value="Chorismate_C"/>
</dbReference>